<evidence type="ECO:0000313" key="2">
    <source>
        <dbReference type="Proteomes" id="UP000035929"/>
    </source>
</evidence>
<protein>
    <submittedName>
        <fullName evidence="1">Uncharacterized protein</fullName>
    </submittedName>
</protein>
<sequence>MPAAIGAAILAEVAAGTTLATSAVAASVVGYAVISGALLAVQQIVEALTPAQKRNDAQITVRQAIPPRRAGHGREKLGGAIFFLDTQGGVLSRGVVHFAGHLTQIREYWLGDVKTSLTGQVGGVVPDAVYQGKVVIEVRLGADDQAALGTLLRYPYWSPAAQLKGLAYSVVTCTPLKHGDKIFPEGAPDVRLVADLAACYDPRDPAQDPANPATWAWSDNAAIVLLAYLHEESGYGIPFDEIDLDSFAALANVCDEMVPLLRPNPDGETAERRYRSWGTYTLDEERATVLGRYLSACDAEIDQDAEGRVTVRGGRWQVPNFTITEDMVLGWESFEEGSEAYATFNRVKFTYKSPWHDYQPLEGDPWDDPDSQAEIGLVPTERDFGRAPSHRQARQLAKIAAAKGAPRFRFRGLRLLPKALPAYGEPTVRLVLPSFGIDATFAPSAGKLTGPFKAEPVLDLYSLDASAYAWSITEEGTAPPLPDQTSPDPAPVPSGVTFEATRYTTGGQVTGLAATFTADEVPGRVDLTLIGRYRPAGTSDWIDMASQGGEAVAGPLNDGAGYEAQVAWLSNTSVSDWSPTLSFTVSADTTAPGLPTGFVANGGSGPAAGAFPAPNSANFGFARLYRGISTDFAAAVVVRTFNGSASQSFDWSDPRPAGTYRYWVRAFNRSGFGDASSTAGPITVTVT</sequence>
<reference evidence="1 2" key="1">
    <citation type="submission" date="2015-03" db="EMBL/GenBank/DDBJ databases">
        <title>Genome sequencing of Methylobacterium aquaticum DSM16371 type strain.</title>
        <authorList>
            <person name="Chaudhry V."/>
            <person name="Patil P.B."/>
        </authorList>
    </citation>
    <scope>NUCLEOTIDE SEQUENCE [LARGE SCALE GENOMIC DNA]</scope>
    <source>
        <strain evidence="1 2">DSM 16371</strain>
    </source>
</reference>
<dbReference type="Proteomes" id="UP000035929">
    <property type="component" value="Unassembled WGS sequence"/>
</dbReference>
<dbReference type="SUPFAM" id="SSF49265">
    <property type="entry name" value="Fibronectin type III"/>
    <property type="match status" value="1"/>
</dbReference>
<dbReference type="AlphaFoldDB" id="A0A0J6V6Z3"/>
<dbReference type="RefSeq" id="WP_048464314.1">
    <property type="nucleotide sequence ID" value="NZ_LABX01000101.1"/>
</dbReference>
<dbReference type="OrthoDB" id="7822067at2"/>
<evidence type="ECO:0000313" key="1">
    <source>
        <dbReference type="EMBL" id="KMO34706.1"/>
    </source>
</evidence>
<gene>
    <name evidence="1" type="ORF">VP06_13640</name>
</gene>
<dbReference type="PATRIC" id="fig|270351.6.peg.108"/>
<comment type="caution">
    <text evidence="1">The sequence shown here is derived from an EMBL/GenBank/DDBJ whole genome shotgun (WGS) entry which is preliminary data.</text>
</comment>
<name>A0A0J6V6Z3_9HYPH</name>
<proteinExistence type="predicted"/>
<dbReference type="InterPro" id="IPR036116">
    <property type="entry name" value="FN3_sf"/>
</dbReference>
<organism evidence="1 2">
    <name type="scientific">Methylobacterium aquaticum</name>
    <dbReference type="NCBI Taxonomy" id="270351"/>
    <lineage>
        <taxon>Bacteria</taxon>
        <taxon>Pseudomonadati</taxon>
        <taxon>Pseudomonadota</taxon>
        <taxon>Alphaproteobacteria</taxon>
        <taxon>Hyphomicrobiales</taxon>
        <taxon>Methylobacteriaceae</taxon>
        <taxon>Methylobacterium</taxon>
    </lineage>
</organism>
<dbReference type="EMBL" id="LABX01000101">
    <property type="protein sequence ID" value="KMO34706.1"/>
    <property type="molecule type" value="Genomic_DNA"/>
</dbReference>
<accession>A0A0J6V6Z3</accession>